<feature type="domain" description="FecR N-terminal" evidence="1">
    <location>
        <begin position="15"/>
        <end position="54"/>
    </location>
</feature>
<feature type="non-terminal residue" evidence="2">
    <location>
        <position position="55"/>
    </location>
</feature>
<keyword evidence="3" id="KW-1185">Reference proteome</keyword>
<sequence length="55" mass="6291">MTSSADDPDLSLRDTARALFVRLLERETPRRRRAAEAWRAESPAHEAAWRAVEQA</sequence>
<evidence type="ECO:0000313" key="3">
    <source>
        <dbReference type="Proteomes" id="UP001597171"/>
    </source>
</evidence>
<dbReference type="InterPro" id="IPR032623">
    <property type="entry name" value="FecR_N"/>
</dbReference>
<dbReference type="Proteomes" id="UP001597171">
    <property type="component" value="Unassembled WGS sequence"/>
</dbReference>
<gene>
    <name evidence="2" type="ORF">ACFQ4O_15185</name>
</gene>
<accession>A0ABW3ZAH1</accession>
<protein>
    <submittedName>
        <fullName evidence="2">DUF4880 domain-containing protein</fullName>
    </submittedName>
</protein>
<reference evidence="3" key="1">
    <citation type="journal article" date="2019" name="Int. J. Syst. Evol. Microbiol.">
        <title>The Global Catalogue of Microorganisms (GCM) 10K type strain sequencing project: providing services to taxonomists for standard genome sequencing and annotation.</title>
        <authorList>
            <consortium name="The Broad Institute Genomics Platform"/>
            <consortium name="The Broad Institute Genome Sequencing Center for Infectious Disease"/>
            <person name="Wu L."/>
            <person name="Ma J."/>
        </authorList>
    </citation>
    <scope>NUCLEOTIDE SEQUENCE [LARGE SCALE GENOMIC DNA]</scope>
    <source>
        <strain evidence="3">CCUG 61696</strain>
    </source>
</reference>
<proteinExistence type="predicted"/>
<evidence type="ECO:0000313" key="2">
    <source>
        <dbReference type="EMBL" id="MFD1333341.1"/>
    </source>
</evidence>
<evidence type="ECO:0000259" key="1">
    <source>
        <dbReference type="Pfam" id="PF16220"/>
    </source>
</evidence>
<name>A0ABW3ZAH1_9HYPH</name>
<dbReference type="Pfam" id="PF16220">
    <property type="entry name" value="DUF4880"/>
    <property type="match status" value="1"/>
</dbReference>
<dbReference type="RefSeq" id="WP_378776821.1">
    <property type="nucleotide sequence ID" value="NZ_JBHTMX010000209.1"/>
</dbReference>
<comment type="caution">
    <text evidence="2">The sequence shown here is derived from an EMBL/GenBank/DDBJ whole genome shotgun (WGS) entry which is preliminary data.</text>
</comment>
<organism evidence="2 3">
    <name type="scientific">Methylopila musalis</name>
    <dbReference type="NCBI Taxonomy" id="1134781"/>
    <lineage>
        <taxon>Bacteria</taxon>
        <taxon>Pseudomonadati</taxon>
        <taxon>Pseudomonadota</taxon>
        <taxon>Alphaproteobacteria</taxon>
        <taxon>Hyphomicrobiales</taxon>
        <taxon>Methylopilaceae</taxon>
        <taxon>Methylopila</taxon>
    </lineage>
</organism>
<dbReference type="EMBL" id="JBHTMX010000209">
    <property type="protein sequence ID" value="MFD1333341.1"/>
    <property type="molecule type" value="Genomic_DNA"/>
</dbReference>